<dbReference type="EMBL" id="CP159253">
    <property type="protein sequence ID" value="XCG49894.1"/>
    <property type="molecule type" value="Genomic_DNA"/>
</dbReference>
<name>A0AAU8CSR3_9HYPH</name>
<protein>
    <submittedName>
        <fullName evidence="1">Sarcosine oxidase subunit gamma</fullName>
    </submittedName>
</protein>
<dbReference type="Gene3D" id="3.30.70.1520">
    <property type="entry name" value="Heterotetrameric sarcosine oxidase"/>
    <property type="match status" value="1"/>
</dbReference>
<accession>A0AAU8CSR3</accession>
<dbReference type="Gene3D" id="3.30.1360.120">
    <property type="entry name" value="Probable tRNA modification gtpase trme, domain 1"/>
    <property type="match status" value="1"/>
</dbReference>
<proteinExistence type="predicted"/>
<dbReference type="SUPFAM" id="SSF103025">
    <property type="entry name" value="Folate-binding domain"/>
    <property type="match status" value="1"/>
</dbReference>
<gene>
    <name evidence="1" type="ORF">ABVK50_05055</name>
</gene>
<reference evidence="1" key="1">
    <citation type="submission" date="2024-06" db="EMBL/GenBank/DDBJ databases">
        <title>Mesorhizobium karijinii sp. nov., a symbiont of the iconic Swainsona formosa from arid Australia.</title>
        <authorList>
            <person name="Hill Y.J."/>
            <person name="Watkin E.L.J."/>
            <person name="O'Hara G.W."/>
            <person name="Terpolilli J."/>
            <person name="Tye M.L."/>
            <person name="Kohlmeier M.G."/>
        </authorList>
    </citation>
    <scope>NUCLEOTIDE SEQUENCE</scope>
    <source>
        <strain evidence="1">WSM2240</strain>
    </source>
</reference>
<dbReference type="RefSeq" id="WP_353642577.1">
    <property type="nucleotide sequence ID" value="NZ_CP159253.1"/>
</dbReference>
<sequence length="194" mass="21562">MADSSTMAGFEMAADDCVIVQFEGWDGAMAQFEAELRRMLDGPLPNEVGETVRHDRWVVIRVAPRRFWLLGDDPLPIRNIDPELGCTLPLGEGRVRLRLFGGDIKHVLERCVAVDWKTLGEGRAVQTGLHRVPILLLRRSAFECDLLVPRSFSRSLIEWIVDAAAGLNRAIYASPRTDALSSAHASDGLVRQSE</sequence>
<evidence type="ECO:0000313" key="1">
    <source>
        <dbReference type="EMBL" id="XCG49894.1"/>
    </source>
</evidence>
<organism evidence="1">
    <name type="scientific">Mesorhizobium sp. WSM2240</name>
    <dbReference type="NCBI Taxonomy" id="3228851"/>
    <lineage>
        <taxon>Bacteria</taxon>
        <taxon>Pseudomonadati</taxon>
        <taxon>Pseudomonadota</taxon>
        <taxon>Alphaproteobacteria</taxon>
        <taxon>Hyphomicrobiales</taxon>
        <taxon>Phyllobacteriaceae</taxon>
        <taxon>Mesorhizobium</taxon>
    </lineage>
</organism>
<dbReference type="InterPro" id="IPR027266">
    <property type="entry name" value="TrmE/GcvT-like"/>
</dbReference>
<dbReference type="AlphaFoldDB" id="A0AAU8CSR3"/>